<dbReference type="STRING" id="1848.SAMN05443637_11174"/>
<reference evidence="4 5" key="1">
    <citation type="submission" date="2016-11" db="EMBL/GenBank/DDBJ databases">
        <authorList>
            <person name="Jaros S."/>
            <person name="Januszkiewicz K."/>
            <person name="Wedrychowicz H."/>
        </authorList>
    </citation>
    <scope>NUCLEOTIDE SEQUENCE [LARGE SCALE GENOMIC DNA]</scope>
    <source>
        <strain evidence="4 5">DSM 43832</strain>
    </source>
</reference>
<dbReference type="FunFam" id="3.40.50.720:FF:000084">
    <property type="entry name" value="Short-chain dehydrogenase reductase"/>
    <property type="match status" value="1"/>
</dbReference>
<dbReference type="NCBIfam" id="TIGR03971">
    <property type="entry name" value="SDR_subfam_1"/>
    <property type="match status" value="1"/>
</dbReference>
<dbReference type="RefSeq" id="WP_073457898.1">
    <property type="nucleotide sequence ID" value="NZ_CALGVN010000022.1"/>
</dbReference>
<keyword evidence="5" id="KW-1185">Reference proteome</keyword>
<gene>
    <name evidence="4" type="ORF">SAMN05443637_11174</name>
</gene>
<dbReference type="InterPro" id="IPR023985">
    <property type="entry name" value="SDR_subfam_1"/>
</dbReference>
<evidence type="ECO:0000256" key="2">
    <source>
        <dbReference type="ARBA" id="ARBA00023002"/>
    </source>
</evidence>
<dbReference type="Proteomes" id="UP000184363">
    <property type="component" value="Unassembled WGS sequence"/>
</dbReference>
<dbReference type="NCBIfam" id="NF009467">
    <property type="entry name" value="PRK12826.1-3"/>
    <property type="match status" value="1"/>
</dbReference>
<accession>A0A1M6UXF8</accession>
<dbReference type="InterPro" id="IPR002347">
    <property type="entry name" value="SDR_fam"/>
</dbReference>
<evidence type="ECO:0000256" key="1">
    <source>
        <dbReference type="ARBA" id="ARBA00006484"/>
    </source>
</evidence>
<organism evidence="4 5">
    <name type="scientific">Pseudonocardia thermophila</name>
    <dbReference type="NCBI Taxonomy" id="1848"/>
    <lineage>
        <taxon>Bacteria</taxon>
        <taxon>Bacillati</taxon>
        <taxon>Actinomycetota</taxon>
        <taxon>Actinomycetes</taxon>
        <taxon>Pseudonocardiales</taxon>
        <taxon>Pseudonocardiaceae</taxon>
        <taxon>Pseudonocardia</taxon>
    </lineage>
</organism>
<evidence type="ECO:0000313" key="5">
    <source>
        <dbReference type="Proteomes" id="UP000184363"/>
    </source>
</evidence>
<dbReference type="CDD" id="cd05233">
    <property type="entry name" value="SDR_c"/>
    <property type="match status" value="1"/>
</dbReference>
<dbReference type="EMBL" id="FRAP01000011">
    <property type="protein sequence ID" value="SHK73939.1"/>
    <property type="molecule type" value="Genomic_DNA"/>
</dbReference>
<dbReference type="PANTHER" id="PTHR24321">
    <property type="entry name" value="DEHYDROGENASES, SHORT CHAIN"/>
    <property type="match status" value="1"/>
</dbReference>
<protein>
    <submittedName>
        <fullName evidence="4">SDR family mycofactocin-dependent oxidoreductase</fullName>
    </submittedName>
</protein>
<dbReference type="PANTHER" id="PTHR24321:SF8">
    <property type="entry name" value="ESTRADIOL 17-BETA-DEHYDROGENASE 8-RELATED"/>
    <property type="match status" value="1"/>
</dbReference>
<evidence type="ECO:0000313" key="4">
    <source>
        <dbReference type="EMBL" id="SHK73939.1"/>
    </source>
</evidence>
<sequence length="278" mass="29591">MQGRLTGKVAFITGLARGQGRAHALRLASEGADIVGLDLCAQIDTVDYPMSTPDDLAETVKLVEGLDRRIVARIGDVRDAESIRSVVRSGLDEFGRLDFVIANAGIMPIWGEHSDTMAAWQDCLDVLLTGVLNTIEATYPQLVAQGSGGSIVITSSMAGVAPMMRTLEGRTLGLLGYSAAKAALVNLAQNYASILAAHHIRVNTVHPTGTRTPMVVNEVMANHVVKDHPDDLKALVNAMPVDMVEPEDIAAAVAWLCSDDSRYFTGSSLRIDAGASLR</sequence>
<keyword evidence="3" id="KW-0520">NAD</keyword>
<dbReference type="PRINTS" id="PR00081">
    <property type="entry name" value="GDHRDH"/>
</dbReference>
<dbReference type="Gene3D" id="3.40.50.720">
    <property type="entry name" value="NAD(P)-binding Rossmann-like Domain"/>
    <property type="match status" value="1"/>
</dbReference>
<name>A0A1M6UXF8_PSETH</name>
<dbReference type="PRINTS" id="PR00080">
    <property type="entry name" value="SDRFAMILY"/>
</dbReference>
<dbReference type="AlphaFoldDB" id="A0A1M6UXF8"/>
<dbReference type="OrthoDB" id="3206777at2"/>
<dbReference type="SUPFAM" id="SSF51735">
    <property type="entry name" value="NAD(P)-binding Rossmann-fold domains"/>
    <property type="match status" value="1"/>
</dbReference>
<dbReference type="GO" id="GO:0016491">
    <property type="term" value="F:oxidoreductase activity"/>
    <property type="evidence" value="ECO:0007669"/>
    <property type="project" value="UniProtKB-KW"/>
</dbReference>
<proteinExistence type="inferred from homology"/>
<dbReference type="Pfam" id="PF13561">
    <property type="entry name" value="adh_short_C2"/>
    <property type="match status" value="1"/>
</dbReference>
<comment type="similarity">
    <text evidence="1">Belongs to the short-chain dehydrogenases/reductases (SDR) family.</text>
</comment>
<dbReference type="InterPro" id="IPR036291">
    <property type="entry name" value="NAD(P)-bd_dom_sf"/>
</dbReference>
<keyword evidence="2" id="KW-0560">Oxidoreductase</keyword>
<evidence type="ECO:0000256" key="3">
    <source>
        <dbReference type="ARBA" id="ARBA00023027"/>
    </source>
</evidence>